<evidence type="ECO:0000313" key="4">
    <source>
        <dbReference type="JaponicusDB" id="SJAG_01426"/>
    </source>
</evidence>
<keyword evidence="3" id="KW-0808">Transferase</keyword>
<feature type="domain" description="Polysaccharide pyruvyl transferase" evidence="2">
    <location>
        <begin position="119"/>
        <end position="371"/>
    </location>
</feature>
<dbReference type="OrthoDB" id="414175at2759"/>
<evidence type="ECO:0000313" key="5">
    <source>
        <dbReference type="Proteomes" id="UP000001744"/>
    </source>
</evidence>
<dbReference type="AlphaFoldDB" id="B6JXW4"/>
<keyword evidence="5" id="KW-1185">Reference proteome</keyword>
<keyword evidence="1" id="KW-0472">Membrane</keyword>
<gene>
    <name evidence="4" type="primary">pvg1</name>
    <name evidence="3" type="ORF">SJAG_01426</name>
</gene>
<dbReference type="EMBL" id="KE651168">
    <property type="protein sequence ID" value="EEB06382.1"/>
    <property type="molecule type" value="Genomic_DNA"/>
</dbReference>
<dbReference type="SMR" id="B6JXW4"/>
<proteinExistence type="predicted"/>
<accession>B6JXW4</accession>
<dbReference type="STRING" id="402676.B6JXW4"/>
<dbReference type="GO" id="GO:0005794">
    <property type="term" value="C:Golgi apparatus"/>
    <property type="evidence" value="ECO:0007669"/>
    <property type="project" value="EnsemblFungi"/>
</dbReference>
<dbReference type="eggNOG" id="ENOG502S3FU">
    <property type="taxonomic scope" value="Eukaryota"/>
</dbReference>
<dbReference type="OMA" id="IEMMEAC"/>
<dbReference type="HOGENOM" id="CLU_045699_2_0_1"/>
<sequence length="416" mass="46883">MSQVIHVRTKYVLILGAALLSVVTLFVTYWNNDSLSLDGFRNTASSSSSSPSSSSSSSSPFSVFSSSSKKEPLFKKAPIGSAKCEAALEYQKTVLYNYYKHMFDGIKYAAIINFPDYPNKGDSAIYVGERELLKDLGIETVYMCASLNDYSREALQNSLEGKDPKLVAMAFQGGGNFGDLYPDHQALRMQVARDFPDIRIVSFPQSIWFNSEDYLNQTREVYSAHSDLRLAARDRESYGRGVNYFGLTNDLALVPDIVFYLGPHPELRNQEVTTDVLVLARRDNEGGQKHGNEQLYTSQFSAANLTYRIDDWLDWDPPSATDPEATFEQKGLDRYYAGTEFLARSNYLIADRLHAHVLSLLLGIPHVVVETSKMGKVRQYHYTWLRDCTQPGVSAVVDSEEKAIQMLLEWKEKNLI</sequence>
<name>B6JXW4_SCHJY</name>
<dbReference type="GO" id="GO:0046919">
    <property type="term" value="F:pyruvyltransferase activity"/>
    <property type="evidence" value="ECO:0007669"/>
    <property type="project" value="EnsemblFungi"/>
</dbReference>
<dbReference type="InterPro" id="IPR007345">
    <property type="entry name" value="Polysacch_pyruvyl_Trfase"/>
</dbReference>
<evidence type="ECO:0000256" key="1">
    <source>
        <dbReference type="SAM" id="Phobius"/>
    </source>
</evidence>
<dbReference type="GeneID" id="7051381"/>
<dbReference type="VEuPathDB" id="FungiDB:SJAG_01426"/>
<feature type="transmembrane region" description="Helical" evidence="1">
    <location>
        <begin position="12"/>
        <end position="30"/>
    </location>
</feature>
<evidence type="ECO:0000313" key="3">
    <source>
        <dbReference type="EMBL" id="EEB06382.1"/>
    </source>
</evidence>
<protein>
    <submittedName>
        <fullName evidence="3">Pyruvyl transferase Pvg1</fullName>
    </submittedName>
</protein>
<dbReference type="RefSeq" id="XP_002172675.1">
    <property type="nucleotide sequence ID" value="XM_002172639.2"/>
</dbReference>
<dbReference type="Pfam" id="PF04230">
    <property type="entry name" value="PS_pyruv_trans"/>
    <property type="match status" value="1"/>
</dbReference>
<organism evidence="3 5">
    <name type="scientific">Schizosaccharomyces japonicus (strain yFS275 / FY16936)</name>
    <name type="common">Fission yeast</name>
    <dbReference type="NCBI Taxonomy" id="402676"/>
    <lineage>
        <taxon>Eukaryota</taxon>
        <taxon>Fungi</taxon>
        <taxon>Dikarya</taxon>
        <taxon>Ascomycota</taxon>
        <taxon>Taphrinomycotina</taxon>
        <taxon>Schizosaccharomycetes</taxon>
        <taxon>Schizosaccharomycetales</taxon>
        <taxon>Schizosaccharomycetaceae</taxon>
        <taxon>Schizosaccharomyces</taxon>
    </lineage>
</organism>
<dbReference type="JaponicusDB" id="SJAG_01426">
    <property type="gene designation" value="pvg1"/>
</dbReference>
<reference evidence="3 5" key="1">
    <citation type="journal article" date="2011" name="Science">
        <title>Comparative functional genomics of the fission yeasts.</title>
        <authorList>
            <person name="Rhind N."/>
            <person name="Chen Z."/>
            <person name="Yassour M."/>
            <person name="Thompson D.A."/>
            <person name="Haas B.J."/>
            <person name="Habib N."/>
            <person name="Wapinski I."/>
            <person name="Roy S."/>
            <person name="Lin M.F."/>
            <person name="Heiman D.I."/>
            <person name="Young S.K."/>
            <person name="Furuya K."/>
            <person name="Guo Y."/>
            <person name="Pidoux A."/>
            <person name="Chen H.M."/>
            <person name="Robbertse B."/>
            <person name="Goldberg J.M."/>
            <person name="Aoki K."/>
            <person name="Bayne E.H."/>
            <person name="Berlin A.M."/>
            <person name="Desjardins C.A."/>
            <person name="Dobbs E."/>
            <person name="Dukaj L."/>
            <person name="Fan L."/>
            <person name="FitzGerald M.G."/>
            <person name="French C."/>
            <person name="Gujja S."/>
            <person name="Hansen K."/>
            <person name="Keifenheim D."/>
            <person name="Levin J.Z."/>
            <person name="Mosher R.A."/>
            <person name="Mueller C.A."/>
            <person name="Pfiffner J."/>
            <person name="Priest M."/>
            <person name="Russ C."/>
            <person name="Smialowska A."/>
            <person name="Swoboda P."/>
            <person name="Sykes S.M."/>
            <person name="Vaughn M."/>
            <person name="Vengrova S."/>
            <person name="Yoder R."/>
            <person name="Zeng Q."/>
            <person name="Allshire R."/>
            <person name="Baulcombe D."/>
            <person name="Birren B.W."/>
            <person name="Brown W."/>
            <person name="Ekwall K."/>
            <person name="Kellis M."/>
            <person name="Leatherwood J."/>
            <person name="Levin H."/>
            <person name="Margalit H."/>
            <person name="Martienssen R."/>
            <person name="Nieduszynski C.A."/>
            <person name="Spatafora J.W."/>
            <person name="Friedman N."/>
            <person name="Dalgaard J.Z."/>
            <person name="Baumann P."/>
            <person name="Niki H."/>
            <person name="Regev A."/>
            <person name="Nusbaum C."/>
        </authorList>
    </citation>
    <scope>NUCLEOTIDE SEQUENCE [LARGE SCALE GENOMIC DNA]</scope>
    <source>
        <strain evidence="5">yFS275 / FY16936</strain>
    </source>
</reference>
<keyword evidence="1" id="KW-0812">Transmembrane</keyword>
<dbReference type="GO" id="GO:0051072">
    <property type="term" value="P:4,6-pyruvylated galactose residue biosynthetic process"/>
    <property type="evidence" value="ECO:0007669"/>
    <property type="project" value="EnsemblFungi"/>
</dbReference>
<keyword evidence="1" id="KW-1133">Transmembrane helix</keyword>
<evidence type="ECO:0000259" key="2">
    <source>
        <dbReference type="Pfam" id="PF04230"/>
    </source>
</evidence>
<dbReference type="Proteomes" id="UP000001744">
    <property type="component" value="Unassembled WGS sequence"/>
</dbReference>